<evidence type="ECO:0000313" key="2">
    <source>
        <dbReference type="Proteomes" id="UP000326396"/>
    </source>
</evidence>
<reference evidence="1 2" key="1">
    <citation type="submission" date="2019-05" db="EMBL/GenBank/DDBJ databases">
        <title>Mikania micrantha, genome provides insights into the molecular mechanism of rapid growth.</title>
        <authorList>
            <person name="Liu B."/>
        </authorList>
    </citation>
    <scope>NUCLEOTIDE SEQUENCE [LARGE SCALE GENOMIC DNA]</scope>
    <source>
        <strain evidence="1">NLD-2019</strain>
        <tissue evidence="1">Leaf</tissue>
    </source>
</reference>
<accession>A0A5N6MNS2</accession>
<keyword evidence="2" id="KW-1185">Reference proteome</keyword>
<comment type="caution">
    <text evidence="1">The sequence shown here is derived from an EMBL/GenBank/DDBJ whole genome shotgun (WGS) entry which is preliminary data.</text>
</comment>
<evidence type="ECO:0008006" key="3">
    <source>
        <dbReference type="Google" id="ProtNLM"/>
    </source>
</evidence>
<evidence type="ECO:0000313" key="1">
    <source>
        <dbReference type="EMBL" id="KAD3641676.1"/>
    </source>
</evidence>
<organism evidence="1 2">
    <name type="scientific">Mikania micrantha</name>
    <name type="common">bitter vine</name>
    <dbReference type="NCBI Taxonomy" id="192012"/>
    <lineage>
        <taxon>Eukaryota</taxon>
        <taxon>Viridiplantae</taxon>
        <taxon>Streptophyta</taxon>
        <taxon>Embryophyta</taxon>
        <taxon>Tracheophyta</taxon>
        <taxon>Spermatophyta</taxon>
        <taxon>Magnoliopsida</taxon>
        <taxon>eudicotyledons</taxon>
        <taxon>Gunneridae</taxon>
        <taxon>Pentapetalae</taxon>
        <taxon>asterids</taxon>
        <taxon>campanulids</taxon>
        <taxon>Asterales</taxon>
        <taxon>Asteraceae</taxon>
        <taxon>Asteroideae</taxon>
        <taxon>Heliantheae alliance</taxon>
        <taxon>Eupatorieae</taxon>
        <taxon>Mikania</taxon>
    </lineage>
</organism>
<sequence>MSIKINNVMRKFNFRGQLGFIQFWEAAPISNDTVHMVVGKQYRLNGDHVGLTNYRTYCLNYDALIVGPDTQVDQMVLAGLAAQTGFAYQGTSNDRDQIMGQLVMPVYTNMRGHQTFLGVIEFVTPSPKATYVDDFEHLKKLLKKENLTTPEDIQE</sequence>
<dbReference type="OrthoDB" id="1739665at2759"/>
<dbReference type="EMBL" id="SZYD01000015">
    <property type="protein sequence ID" value="KAD3641676.1"/>
    <property type="molecule type" value="Genomic_DNA"/>
</dbReference>
<dbReference type="AlphaFoldDB" id="A0A5N6MNS2"/>
<dbReference type="Proteomes" id="UP000326396">
    <property type="component" value="Linkage Group LG5"/>
</dbReference>
<proteinExistence type="predicted"/>
<gene>
    <name evidence="1" type="ORF">E3N88_30900</name>
</gene>
<name>A0A5N6MNS2_9ASTR</name>
<protein>
    <recommendedName>
        <fullName evidence="3">GAF domain-containing protein</fullName>
    </recommendedName>
</protein>